<accession>A0A495MGA1</accession>
<organism evidence="2 3">
    <name type="scientific">Flavobacterium endophyticum</name>
    <dbReference type="NCBI Taxonomy" id="1540163"/>
    <lineage>
        <taxon>Bacteria</taxon>
        <taxon>Pseudomonadati</taxon>
        <taxon>Bacteroidota</taxon>
        <taxon>Flavobacteriia</taxon>
        <taxon>Flavobacteriales</taxon>
        <taxon>Flavobacteriaceae</taxon>
        <taxon>Flavobacterium</taxon>
    </lineage>
</organism>
<name>A0A495MGA1_9FLAO</name>
<sequence length="135" mass="15650">MFAKIPYFFPSMRNNRILYFLLCISIIALGILSRKTEIIPLVVGDILYSIMIYFLMRFLFLKTKLQKTAFISLLVCYGIETLQLSQADWINEIRHTAFGRLVLGQGFLWSDLLAYTFGITIAFLGDMYLIQKNKS</sequence>
<dbReference type="Proteomes" id="UP000277579">
    <property type="component" value="Unassembled WGS sequence"/>
</dbReference>
<reference evidence="2 3" key="1">
    <citation type="submission" date="2018-10" db="EMBL/GenBank/DDBJ databases">
        <title>Genomic Encyclopedia of Archaeal and Bacterial Type Strains, Phase II (KMG-II): from individual species to whole genera.</title>
        <authorList>
            <person name="Goeker M."/>
        </authorList>
    </citation>
    <scope>NUCLEOTIDE SEQUENCE [LARGE SCALE GENOMIC DNA]</scope>
    <source>
        <strain evidence="2 3">DSM 29537</strain>
    </source>
</reference>
<keyword evidence="3" id="KW-1185">Reference proteome</keyword>
<feature type="transmembrane region" description="Helical" evidence="1">
    <location>
        <begin position="38"/>
        <end position="56"/>
    </location>
</feature>
<keyword evidence="1" id="KW-0812">Transmembrane</keyword>
<evidence type="ECO:0000313" key="2">
    <source>
        <dbReference type="EMBL" id="RKS25027.1"/>
    </source>
</evidence>
<protein>
    <submittedName>
        <fullName evidence="2">Uncharacterized protein DUF2809</fullName>
    </submittedName>
</protein>
<dbReference type="InterPro" id="IPR021257">
    <property type="entry name" value="DUF2809"/>
</dbReference>
<feature type="transmembrane region" description="Helical" evidence="1">
    <location>
        <begin position="107"/>
        <end position="130"/>
    </location>
</feature>
<gene>
    <name evidence="2" type="ORF">CLV94_0050</name>
</gene>
<keyword evidence="1" id="KW-0472">Membrane</keyword>
<dbReference type="EMBL" id="RBLC01000001">
    <property type="protein sequence ID" value="RKS25027.1"/>
    <property type="molecule type" value="Genomic_DNA"/>
</dbReference>
<dbReference type="AlphaFoldDB" id="A0A495MGA1"/>
<dbReference type="Pfam" id="PF10990">
    <property type="entry name" value="DUF2809"/>
    <property type="match status" value="1"/>
</dbReference>
<dbReference type="OrthoDB" id="5360192at2"/>
<feature type="transmembrane region" description="Helical" evidence="1">
    <location>
        <begin position="16"/>
        <end position="32"/>
    </location>
</feature>
<evidence type="ECO:0000256" key="1">
    <source>
        <dbReference type="SAM" id="Phobius"/>
    </source>
</evidence>
<comment type="caution">
    <text evidence="2">The sequence shown here is derived from an EMBL/GenBank/DDBJ whole genome shotgun (WGS) entry which is preliminary data.</text>
</comment>
<proteinExistence type="predicted"/>
<evidence type="ECO:0000313" key="3">
    <source>
        <dbReference type="Proteomes" id="UP000277579"/>
    </source>
</evidence>
<keyword evidence="1" id="KW-1133">Transmembrane helix</keyword>